<dbReference type="Gene3D" id="3.10.20.90">
    <property type="entry name" value="Phosphatidylinositol 3-kinase Catalytic Subunit, Chain A, domain 1"/>
    <property type="match status" value="1"/>
</dbReference>
<feature type="domain" description="PB1" evidence="2">
    <location>
        <begin position="1"/>
        <end position="101"/>
    </location>
</feature>
<evidence type="ECO:0000259" key="2">
    <source>
        <dbReference type="PROSITE" id="PS51745"/>
    </source>
</evidence>
<reference evidence="3 4" key="1">
    <citation type="submission" date="2024-01" db="EMBL/GenBank/DDBJ databases">
        <title>The complete chloroplast genome sequence of Lithospermum erythrorhizon: insights into the phylogenetic relationship among Boraginaceae species and the maternal lineages of purple gromwells.</title>
        <authorList>
            <person name="Okada T."/>
            <person name="Watanabe K."/>
        </authorList>
    </citation>
    <scope>NUCLEOTIDE SEQUENCE [LARGE SCALE GENOMIC DNA]</scope>
</reference>
<proteinExistence type="predicted"/>
<feature type="compositionally biased region" description="Low complexity" evidence="1">
    <location>
        <begin position="196"/>
        <end position="207"/>
    </location>
</feature>
<comment type="caution">
    <text evidence="3">The sequence shown here is derived from an EMBL/GenBank/DDBJ whole genome shotgun (WGS) entry which is preliminary data.</text>
</comment>
<dbReference type="EMBL" id="BAABME010000471">
    <property type="protein sequence ID" value="GAA0143048.1"/>
    <property type="molecule type" value="Genomic_DNA"/>
</dbReference>
<dbReference type="PANTHER" id="PTHR31066:SF68">
    <property type="entry name" value="SERINE_THREONINE-PROTEIN KINASE YAKA-RELATED"/>
    <property type="match status" value="1"/>
</dbReference>
<evidence type="ECO:0000313" key="3">
    <source>
        <dbReference type="EMBL" id="GAA0143048.1"/>
    </source>
</evidence>
<dbReference type="CDD" id="cd06410">
    <property type="entry name" value="PB1_UP2"/>
    <property type="match status" value="1"/>
</dbReference>
<dbReference type="PROSITE" id="PS51745">
    <property type="entry name" value="PB1"/>
    <property type="match status" value="1"/>
</dbReference>
<keyword evidence="4" id="KW-1185">Reference proteome</keyword>
<sequence>MCSFGGHIIPQPHEKSLCYVGGETRIVVVDRNSSLSDVQSRLSRTLPSGHKFSMKYQLPNEELDSLLSVTSDEDLENMIEEYDRIMATAPVKPARIRLFLFLAKPETAASMGALLDDAKSETWFVDTLNNSDLLDRGVSDSAVIDNLLDFDGMIKNDSSTNLEGQADAMRSNNQAIKNVDQEVHTTIQGSPMAETSSSFDSGLSSPSMENLPPIKVRVNENTVRLDEQFSQMHVATNGVNHIAVSKDSVCRIISDDDRSDKSMPVSLRKPPLALQRKFTDFYNLPSPESKQAGSYNLKSPDSVASDSSFTSAASITKHSDYQDPSSVSNQDNIVFAHAIVPRNHTTHPTSQIHFEQIQEPAVVPSLKQNPQAQQQFIQVPVQYVQHPATGLMQQQNDQQYPVYLMPINHAHQYNLPQQSSIVDATTVDSSVRPPNQPTPQTQTIYTKADAEARKTVQSPTPTLTCVQVPHNQYQQQYCGASHVHPHTQTITTGQAATANYSYNYTHLPHDQLNYVHHAPPTPIPSQYQTITPATASLISQATSQLEADNASQQIQTSQRQ</sequence>
<protein>
    <recommendedName>
        <fullName evidence="2">PB1 domain-containing protein</fullName>
    </recommendedName>
</protein>
<dbReference type="SMART" id="SM00666">
    <property type="entry name" value="PB1"/>
    <property type="match status" value="1"/>
</dbReference>
<accession>A0AAV3NVP3</accession>
<dbReference type="InterPro" id="IPR000270">
    <property type="entry name" value="PB1_dom"/>
</dbReference>
<name>A0AAV3NVP3_LITER</name>
<feature type="region of interest" description="Disordered" evidence="1">
    <location>
        <begin position="190"/>
        <end position="211"/>
    </location>
</feature>
<dbReference type="InterPro" id="IPR053198">
    <property type="entry name" value="Gynoecium_Dev_Regulator"/>
</dbReference>
<evidence type="ECO:0000256" key="1">
    <source>
        <dbReference type="SAM" id="MobiDB-lite"/>
    </source>
</evidence>
<dbReference type="AlphaFoldDB" id="A0AAV3NVP3"/>
<dbReference type="Pfam" id="PF00564">
    <property type="entry name" value="PB1"/>
    <property type="match status" value="1"/>
</dbReference>
<evidence type="ECO:0000313" key="4">
    <source>
        <dbReference type="Proteomes" id="UP001454036"/>
    </source>
</evidence>
<dbReference type="InterPro" id="IPR053793">
    <property type="entry name" value="PB1-like"/>
</dbReference>
<gene>
    <name evidence="3" type="ORF">LIER_03819</name>
</gene>
<dbReference type="Proteomes" id="UP001454036">
    <property type="component" value="Unassembled WGS sequence"/>
</dbReference>
<dbReference type="PANTHER" id="PTHR31066">
    <property type="entry name" value="OS05G0427100 PROTEIN-RELATED"/>
    <property type="match status" value="1"/>
</dbReference>
<organism evidence="3 4">
    <name type="scientific">Lithospermum erythrorhizon</name>
    <name type="common">Purple gromwell</name>
    <name type="synonym">Lithospermum officinale var. erythrorhizon</name>
    <dbReference type="NCBI Taxonomy" id="34254"/>
    <lineage>
        <taxon>Eukaryota</taxon>
        <taxon>Viridiplantae</taxon>
        <taxon>Streptophyta</taxon>
        <taxon>Embryophyta</taxon>
        <taxon>Tracheophyta</taxon>
        <taxon>Spermatophyta</taxon>
        <taxon>Magnoliopsida</taxon>
        <taxon>eudicotyledons</taxon>
        <taxon>Gunneridae</taxon>
        <taxon>Pentapetalae</taxon>
        <taxon>asterids</taxon>
        <taxon>lamiids</taxon>
        <taxon>Boraginales</taxon>
        <taxon>Boraginaceae</taxon>
        <taxon>Boraginoideae</taxon>
        <taxon>Lithospermeae</taxon>
        <taxon>Lithospermum</taxon>
    </lineage>
</organism>
<dbReference type="SUPFAM" id="SSF54277">
    <property type="entry name" value="CAD &amp; PB1 domains"/>
    <property type="match status" value="1"/>
</dbReference>